<comment type="caution">
    <text evidence="2">The sequence shown here is derived from an EMBL/GenBank/DDBJ whole genome shotgun (WGS) entry which is preliminary data.</text>
</comment>
<dbReference type="OrthoDB" id="513465at2"/>
<evidence type="ECO:0000313" key="2">
    <source>
        <dbReference type="EMBL" id="REH48573.1"/>
    </source>
</evidence>
<gene>
    <name evidence="2" type="ORF">BCF44_105432</name>
</gene>
<dbReference type="GO" id="GO:0016765">
    <property type="term" value="F:transferase activity, transferring alkyl or aryl (other than methyl) groups"/>
    <property type="evidence" value="ECO:0007669"/>
    <property type="project" value="InterPro"/>
</dbReference>
<dbReference type="Pfam" id="PF11991">
    <property type="entry name" value="Trp_DMAT"/>
    <property type="match status" value="1"/>
</dbReference>
<dbReference type="Proteomes" id="UP000256269">
    <property type="component" value="Unassembled WGS sequence"/>
</dbReference>
<keyword evidence="1 2" id="KW-0808">Transferase</keyword>
<accession>A0A3E0HPT1</accession>
<dbReference type="InterPro" id="IPR017795">
    <property type="entry name" value="ABBA_NscD-like"/>
</dbReference>
<proteinExistence type="predicted"/>
<reference evidence="2 3" key="1">
    <citation type="submission" date="2018-08" db="EMBL/GenBank/DDBJ databases">
        <title>Genomic Encyclopedia of Archaeal and Bacterial Type Strains, Phase II (KMG-II): from individual species to whole genera.</title>
        <authorList>
            <person name="Goeker M."/>
        </authorList>
    </citation>
    <scope>NUCLEOTIDE SEQUENCE [LARGE SCALE GENOMIC DNA]</scope>
    <source>
        <strain evidence="2 3">DSM 45791</strain>
    </source>
</reference>
<dbReference type="EMBL" id="QUNO01000005">
    <property type="protein sequence ID" value="REH48573.1"/>
    <property type="molecule type" value="Genomic_DNA"/>
</dbReference>
<keyword evidence="3" id="KW-1185">Reference proteome</keyword>
<name>A0A3E0HPT1_9PSEU</name>
<organism evidence="2 3">
    <name type="scientific">Kutzneria buriramensis</name>
    <dbReference type="NCBI Taxonomy" id="1045776"/>
    <lineage>
        <taxon>Bacteria</taxon>
        <taxon>Bacillati</taxon>
        <taxon>Actinomycetota</taxon>
        <taxon>Actinomycetes</taxon>
        <taxon>Pseudonocardiales</taxon>
        <taxon>Pseudonocardiaceae</taxon>
        <taxon>Kutzneria</taxon>
    </lineage>
</organism>
<evidence type="ECO:0000256" key="1">
    <source>
        <dbReference type="ARBA" id="ARBA00022679"/>
    </source>
</evidence>
<evidence type="ECO:0000313" key="3">
    <source>
        <dbReference type="Proteomes" id="UP000256269"/>
    </source>
</evidence>
<dbReference type="InterPro" id="IPR033964">
    <property type="entry name" value="ABBA"/>
</dbReference>
<sequence length="371" mass="39953">MKVRSLSLREHATVQLRGLCAAVGLSDVETPVSILTLLLGAAGDRGTTEPPIWASHVSDDLTPVEFSIAMDEDGTPVLRMLVEPIADGSGVYANNRVALRVLTALADRFDISLEQFEKVWGLFVPGEPCGRFGLWFSVIFRPGAPPDFKVYFNPAARGEEHAPALVAEALCRLGLDSAYSLVSAGAVARPGLDRLPFFALDLHARMHARVKVYVSHYDAGSPTVETAAAVVPGIHMGRVREFYSVIAGGLGRRLTGLPSLSSYSFVGDPGTPKNYSLYLPIRDLVPDDEVALERVLLLMDRWGLDHSPVLRAVDAVSARRPGDGVGLIAYASLRLGPDRSGITVYLSSEAYATMPPRSRASTHAQLSQANH</sequence>
<dbReference type="SFLD" id="SFLDG01162">
    <property type="entry name" value="I"/>
    <property type="match status" value="1"/>
</dbReference>
<protein>
    <submittedName>
        <fullName evidence="2">DMATS type aromatic prenyltransferase</fullName>
    </submittedName>
</protein>
<dbReference type="SFLD" id="SFLDS00036">
    <property type="entry name" value="Aromatic_Prenyltransferase"/>
    <property type="match status" value="1"/>
</dbReference>
<dbReference type="AlphaFoldDB" id="A0A3E0HPT1"/>
<dbReference type="GO" id="GO:0009820">
    <property type="term" value="P:alkaloid metabolic process"/>
    <property type="evidence" value="ECO:0007669"/>
    <property type="project" value="InterPro"/>
</dbReference>